<dbReference type="EMBL" id="JAENHL010000007">
    <property type="protein sequence ID" value="MBK1868945.1"/>
    <property type="molecule type" value="Genomic_DNA"/>
</dbReference>
<name>A0ACC5R8V8_9HYPH</name>
<evidence type="ECO:0000313" key="2">
    <source>
        <dbReference type="Proteomes" id="UP000616151"/>
    </source>
</evidence>
<gene>
    <name evidence="1" type="primary">kduD</name>
    <name evidence="1" type="ORF">JHL16_21480</name>
</gene>
<keyword evidence="2" id="KW-1185">Reference proteome</keyword>
<sequence>MTRLFDLTGKIALVTGARSGLGQAMALALAAAGADISGLGSSPMPETRRLIEQAGRAFCEVQCDLAQLDDADEVVCGVTHELGPIDILVNCAGIIRRAEISNHAAEAWDEVLDVNLRSLFLLSQAAARSMVAYGRQGRIINVASVLAFQGGIRVAAYAAAKHGVAGLTRAMANELAPAGITVNAIAPGYMMTANTEALRADAQRSSEILGRIPMGRWGAPDDLTTATLFLASPASSYVTGTMVVVDGGWMAR</sequence>
<comment type="caution">
    <text evidence="1">The sequence shown here is derived from an EMBL/GenBank/DDBJ whole genome shotgun (WGS) entry which is preliminary data.</text>
</comment>
<keyword evidence="1" id="KW-0560">Oxidoreductase</keyword>
<reference evidence="1" key="1">
    <citation type="submission" date="2021-01" db="EMBL/GenBank/DDBJ databases">
        <authorList>
            <person name="Sun Q."/>
        </authorList>
    </citation>
    <scope>NUCLEOTIDE SEQUENCE</scope>
    <source>
        <strain evidence="1">YIM B02566</strain>
    </source>
</reference>
<dbReference type="EC" id="1.1.1.127" evidence="1"/>
<accession>A0ACC5R8V8</accession>
<organism evidence="1 2">
    <name type="scientific">Taklimakanibacter albus</name>
    <dbReference type="NCBI Taxonomy" id="2800327"/>
    <lineage>
        <taxon>Bacteria</taxon>
        <taxon>Pseudomonadati</taxon>
        <taxon>Pseudomonadota</taxon>
        <taxon>Alphaproteobacteria</taxon>
        <taxon>Hyphomicrobiales</taxon>
        <taxon>Aestuariivirgaceae</taxon>
        <taxon>Taklimakanibacter</taxon>
    </lineage>
</organism>
<dbReference type="Proteomes" id="UP000616151">
    <property type="component" value="Unassembled WGS sequence"/>
</dbReference>
<protein>
    <submittedName>
        <fullName evidence="1">2-dehydro-3-deoxy-D-gluconate 5-dehydrogenase KduD</fullName>
        <ecNumber evidence="1">1.1.1.127</ecNumber>
    </submittedName>
</protein>
<proteinExistence type="predicted"/>
<evidence type="ECO:0000313" key="1">
    <source>
        <dbReference type="EMBL" id="MBK1868945.1"/>
    </source>
</evidence>